<keyword evidence="2" id="KW-1133">Transmembrane helix</keyword>
<protein>
    <submittedName>
        <fullName evidence="3">Uncharacterized protein</fullName>
    </submittedName>
</protein>
<feature type="region of interest" description="Disordered" evidence="1">
    <location>
        <begin position="74"/>
        <end position="140"/>
    </location>
</feature>
<gene>
    <name evidence="3" type="ORF">FYJ66_01345</name>
</gene>
<evidence type="ECO:0000313" key="3">
    <source>
        <dbReference type="EMBL" id="MST68254.1"/>
    </source>
</evidence>
<keyword evidence="2" id="KW-0812">Transmembrane</keyword>
<sequence length="140" mass="16075">MKEFIYYIALAFISSACLIILSKIVMSSFMRKDKDYYEAGERKDEAELLKNIDYVPHGNYTSYLPFAMESGRSVKTKKDEENTINHGGGSKPEMHIISMGPLSRENRTIAGSREPGAYTTGPERKSHYRRNVKRRNEDDQ</sequence>
<feature type="transmembrane region" description="Helical" evidence="2">
    <location>
        <begin position="6"/>
        <end position="26"/>
    </location>
</feature>
<evidence type="ECO:0000256" key="1">
    <source>
        <dbReference type="SAM" id="MobiDB-lite"/>
    </source>
</evidence>
<proteinExistence type="predicted"/>
<reference evidence="3" key="1">
    <citation type="submission" date="2019-09" db="EMBL/GenBank/DDBJ databases">
        <title>In-depth cultivation of the pig gut microbiome towards novel bacterial diversity and tailored functional studies.</title>
        <authorList>
            <person name="Wylensek D."/>
            <person name="Hitch T.C.A."/>
            <person name="Clavel T."/>
        </authorList>
    </citation>
    <scope>NUCLEOTIDE SEQUENCE</scope>
    <source>
        <strain evidence="3">RF-744-FAT-WT-3</strain>
    </source>
</reference>
<organism evidence="3">
    <name type="scientific">Baileyella intestinalis</name>
    <dbReference type="NCBI Taxonomy" id="2606709"/>
    <lineage>
        <taxon>Bacteria</taxon>
        <taxon>Bacillati</taxon>
        <taxon>Bacillota</taxon>
        <taxon>Clostridia</taxon>
        <taxon>Peptostreptococcales</taxon>
        <taxon>Anaerovoracaceae</taxon>
        <taxon>Baileyella</taxon>
    </lineage>
</organism>
<dbReference type="AlphaFoldDB" id="A0A6A8M8V4"/>
<dbReference type="EMBL" id="VUNB01000001">
    <property type="protein sequence ID" value="MST68254.1"/>
    <property type="molecule type" value="Genomic_DNA"/>
</dbReference>
<keyword evidence="2" id="KW-0472">Membrane</keyword>
<name>A0A6A8M8V4_9FIRM</name>
<dbReference type="PROSITE" id="PS51257">
    <property type="entry name" value="PROKAR_LIPOPROTEIN"/>
    <property type="match status" value="1"/>
</dbReference>
<evidence type="ECO:0000256" key="2">
    <source>
        <dbReference type="SAM" id="Phobius"/>
    </source>
</evidence>
<dbReference type="RefSeq" id="WP_154571721.1">
    <property type="nucleotide sequence ID" value="NZ_DBEZJY010000078.1"/>
</dbReference>
<accession>A0A6A8M8V4</accession>
<comment type="caution">
    <text evidence="3">The sequence shown here is derived from an EMBL/GenBank/DDBJ whole genome shotgun (WGS) entry which is preliminary data.</text>
</comment>